<evidence type="ECO:0000313" key="1">
    <source>
        <dbReference type="EMBL" id="KAJ3551693.1"/>
    </source>
</evidence>
<accession>A0ACC1T2M0</accession>
<evidence type="ECO:0000313" key="2">
    <source>
        <dbReference type="Proteomes" id="UP001148662"/>
    </source>
</evidence>
<dbReference type="EMBL" id="JANHOG010000766">
    <property type="protein sequence ID" value="KAJ3551693.1"/>
    <property type="molecule type" value="Genomic_DNA"/>
</dbReference>
<organism evidence="1 2">
    <name type="scientific">Phlebia brevispora</name>
    <dbReference type="NCBI Taxonomy" id="194682"/>
    <lineage>
        <taxon>Eukaryota</taxon>
        <taxon>Fungi</taxon>
        <taxon>Dikarya</taxon>
        <taxon>Basidiomycota</taxon>
        <taxon>Agaricomycotina</taxon>
        <taxon>Agaricomycetes</taxon>
        <taxon>Polyporales</taxon>
        <taxon>Meruliaceae</taxon>
        <taxon>Phlebia</taxon>
    </lineage>
</organism>
<protein>
    <submittedName>
        <fullName evidence="1">Uncharacterized protein</fullName>
    </submittedName>
</protein>
<gene>
    <name evidence="1" type="ORF">NM688_g4557</name>
</gene>
<keyword evidence="2" id="KW-1185">Reference proteome</keyword>
<dbReference type="Proteomes" id="UP001148662">
    <property type="component" value="Unassembled WGS sequence"/>
</dbReference>
<proteinExistence type="predicted"/>
<sequence length="715" mass="79886">MGSPHTAYSSPYAVSMLDGVRSIAHPRLVSHSHKGASEKELRLIVAVRFLDEWHEYESVVIASCSKHLAYSSLGRSEVLSQDKSLEGRLLIRTAKADRFSLGAHTLIKTLVSHLWQLQRLQRDQVATELSGSRGTRKAAACAHWGWEVLSENGSSEAYPSVHRSVVYALTSKQGLCKSFYMTASCRYGGGPNMSSIALSYIKLIGSDLQDVDPRVIFAVTSLASYLFYKRFEPNAVWLHAVLLVAVPALLQSQFVSYTSNTVLRCTLVSTAYWTSLISLTIAYRLSPFHPLAKFPGPLIARITKFWMSYITTRGDGHEYLRGLHARYGDAVRIGPNELSFSRGDLVEPILAMKMFPKGPYYAPRKTETGYQLDGMRDFQAHALRRKPWNKAMSIAAVKDYNVIILNKTQELLESLSQRSGQTLDISAWMSYFGFDFMGQMAFGRDFGMMKSESDVDGLWHLMETAILISATIAHVPWTIPFLTLIPGSDRGLKKMQQFGRDCVAERMKSGSQVKDIFYYLTGEDDAMNTKPSAESVASDGMLAVIAGSDTTATAMSNVWFFMLKHPECLAKLRKEIDATFPDGEETSDFSRHANMPYLNACINEAMRLYPSVLGSLQRRVEIGTGGTMLGDWYVPEDTQISLHHYSLHHDPRAFYPIPDTFWPDRWLDQVQYTLPTGAVIDKSKVITNRSCFLPFSAGPPELCGQSSRDGGDQCM</sequence>
<reference evidence="1" key="1">
    <citation type="submission" date="2022-07" db="EMBL/GenBank/DDBJ databases">
        <title>Genome Sequence of Phlebia brevispora.</title>
        <authorList>
            <person name="Buettner E."/>
        </authorList>
    </citation>
    <scope>NUCLEOTIDE SEQUENCE</scope>
    <source>
        <strain evidence="1">MPL23</strain>
    </source>
</reference>
<comment type="caution">
    <text evidence="1">The sequence shown here is derived from an EMBL/GenBank/DDBJ whole genome shotgun (WGS) entry which is preliminary data.</text>
</comment>
<name>A0ACC1T2M0_9APHY</name>